<dbReference type="InterPro" id="IPR000835">
    <property type="entry name" value="HTH_MarR-typ"/>
</dbReference>
<dbReference type="PROSITE" id="PS50995">
    <property type="entry name" value="HTH_MARR_2"/>
    <property type="match status" value="1"/>
</dbReference>
<evidence type="ECO:0000313" key="3">
    <source>
        <dbReference type="Proteomes" id="UP000011135"/>
    </source>
</evidence>
<dbReference type="OrthoDB" id="668058at2"/>
<dbReference type="InterPro" id="IPR039422">
    <property type="entry name" value="MarR/SlyA-like"/>
</dbReference>
<dbReference type="PANTHER" id="PTHR33164">
    <property type="entry name" value="TRANSCRIPTIONAL REGULATOR, MARR FAMILY"/>
    <property type="match status" value="1"/>
</dbReference>
<evidence type="ECO:0000259" key="1">
    <source>
        <dbReference type="PROSITE" id="PS50995"/>
    </source>
</evidence>
<dbReference type="SUPFAM" id="SSF46785">
    <property type="entry name" value="Winged helix' DNA-binding domain"/>
    <property type="match status" value="1"/>
</dbReference>
<dbReference type="Pfam" id="PF12802">
    <property type="entry name" value="MarR_2"/>
    <property type="match status" value="1"/>
</dbReference>
<evidence type="ECO:0000313" key="2">
    <source>
        <dbReference type="EMBL" id="ELR72295.1"/>
    </source>
</evidence>
<dbReference type="InterPro" id="IPR036390">
    <property type="entry name" value="WH_DNA-bd_sf"/>
</dbReference>
<reference evidence="2 3" key="1">
    <citation type="submission" date="2012-12" db="EMBL/GenBank/DDBJ databases">
        <title>Genome assembly of Fulvivirga imtechensis AK7.</title>
        <authorList>
            <person name="Nupur N."/>
            <person name="Khatri I."/>
            <person name="Kumar R."/>
            <person name="Subramanian S."/>
            <person name="Pinnaka A."/>
        </authorList>
    </citation>
    <scope>NUCLEOTIDE SEQUENCE [LARGE SCALE GENOMIC DNA]</scope>
    <source>
        <strain evidence="2 3">AK7</strain>
    </source>
</reference>
<proteinExistence type="predicted"/>
<feature type="domain" description="HTH marR-type" evidence="1">
    <location>
        <begin position="2"/>
        <end position="139"/>
    </location>
</feature>
<dbReference type="PATRIC" id="fig|1237149.3.peg.1663"/>
<dbReference type="InterPro" id="IPR036388">
    <property type="entry name" value="WH-like_DNA-bd_sf"/>
</dbReference>
<organism evidence="2 3">
    <name type="scientific">Fulvivirga imtechensis AK7</name>
    <dbReference type="NCBI Taxonomy" id="1237149"/>
    <lineage>
        <taxon>Bacteria</taxon>
        <taxon>Pseudomonadati</taxon>
        <taxon>Bacteroidota</taxon>
        <taxon>Cytophagia</taxon>
        <taxon>Cytophagales</taxon>
        <taxon>Fulvivirgaceae</taxon>
        <taxon>Fulvivirga</taxon>
    </lineage>
</organism>
<comment type="caution">
    <text evidence="2">The sequence shown here is derived from an EMBL/GenBank/DDBJ whole genome shotgun (WGS) entry which is preliminary data.</text>
</comment>
<dbReference type="PANTHER" id="PTHR33164:SF106">
    <property type="entry name" value="TRANSCRIPTIONAL REGULATORY PROTEIN"/>
    <property type="match status" value="1"/>
</dbReference>
<dbReference type="AlphaFoldDB" id="L8JU49"/>
<accession>L8JU49</accession>
<dbReference type="SMART" id="SM00347">
    <property type="entry name" value="HTH_MARR"/>
    <property type="match status" value="1"/>
</dbReference>
<dbReference type="GO" id="GO:0003700">
    <property type="term" value="F:DNA-binding transcription factor activity"/>
    <property type="evidence" value="ECO:0007669"/>
    <property type="project" value="InterPro"/>
</dbReference>
<protein>
    <submittedName>
        <fullName evidence="2">Transcriptional regulator, MarR family</fullName>
    </submittedName>
</protein>
<dbReference type="CDD" id="cd00090">
    <property type="entry name" value="HTH_ARSR"/>
    <property type="match status" value="1"/>
</dbReference>
<keyword evidence="3" id="KW-1185">Reference proteome</keyword>
<dbReference type="EMBL" id="AMZN01000025">
    <property type="protein sequence ID" value="ELR72295.1"/>
    <property type="molecule type" value="Genomic_DNA"/>
</dbReference>
<dbReference type="STRING" id="1237149.C900_01710"/>
<dbReference type="Proteomes" id="UP000011135">
    <property type="component" value="Unassembled WGS sequence"/>
</dbReference>
<dbReference type="Gene3D" id="1.10.10.10">
    <property type="entry name" value="Winged helix-like DNA-binding domain superfamily/Winged helix DNA-binding domain"/>
    <property type="match status" value="1"/>
</dbReference>
<sequence>MKNDQVLEIRKLSQKYAYTSIQMHETIARKAGFSGTDHKYLGFFLQRGKLTAGDLAELTGLTTGSVTALIDRFEKKGLVKRQPDSVDRRKVFIVPESEKIIALLRPFYQAFQDETDRLIASFSNDEREIIESYLTKALQLANQTIEKLK</sequence>
<dbReference type="PRINTS" id="PR00598">
    <property type="entry name" value="HTHMARR"/>
</dbReference>
<gene>
    <name evidence="2" type="ORF">C900_01710</name>
</gene>
<name>L8JU49_9BACT</name>
<dbReference type="eggNOG" id="COG1846">
    <property type="taxonomic scope" value="Bacteria"/>
</dbReference>
<dbReference type="RefSeq" id="WP_009579149.1">
    <property type="nucleotide sequence ID" value="NZ_AMZN01000025.1"/>
</dbReference>
<dbReference type="GO" id="GO:0006950">
    <property type="term" value="P:response to stress"/>
    <property type="evidence" value="ECO:0007669"/>
    <property type="project" value="TreeGrafter"/>
</dbReference>
<dbReference type="InterPro" id="IPR011991">
    <property type="entry name" value="ArsR-like_HTH"/>
</dbReference>